<dbReference type="AlphaFoldDB" id="A0A1W7ABS7"/>
<dbReference type="Proteomes" id="UP000194154">
    <property type="component" value="Chromosome"/>
</dbReference>
<dbReference type="GeneID" id="35295542"/>
<keyword evidence="2" id="KW-1185">Reference proteome</keyword>
<evidence type="ECO:0000313" key="1">
    <source>
        <dbReference type="EMBL" id="ARQ07065.1"/>
    </source>
</evidence>
<dbReference type="STRING" id="1855823.MCCS_14240"/>
<organism evidence="1 2">
    <name type="scientific">Macrococcoides canis</name>
    <dbReference type="NCBI Taxonomy" id="1855823"/>
    <lineage>
        <taxon>Bacteria</taxon>
        <taxon>Bacillati</taxon>
        <taxon>Bacillota</taxon>
        <taxon>Bacilli</taxon>
        <taxon>Bacillales</taxon>
        <taxon>Staphylococcaceae</taxon>
        <taxon>Macrococcoides</taxon>
    </lineage>
</organism>
<gene>
    <name evidence="1" type="ORF">MCCS_14240</name>
</gene>
<protein>
    <submittedName>
        <fullName evidence="1">Uncharacterized protein</fullName>
    </submittedName>
</protein>
<dbReference type="OrthoDB" id="2420464at2"/>
<proteinExistence type="predicted"/>
<dbReference type="KEGG" id="mcak:MCCS_14240"/>
<sequence>MKTIKRERQVRLDELITYIIKNEVISRDFESNRGSDLVVDINGDLNFYGKFNYNDIFTITEEMKITEETPLQRAMVIKDNLQFYSVKNRKISNLKTKNIKFIYLQNPDGSIGELIWSKDGGLVD</sequence>
<name>A0A1W7ABS7_9STAP</name>
<evidence type="ECO:0000313" key="2">
    <source>
        <dbReference type="Proteomes" id="UP000194154"/>
    </source>
</evidence>
<dbReference type="EMBL" id="CP021059">
    <property type="protein sequence ID" value="ARQ07065.1"/>
    <property type="molecule type" value="Genomic_DNA"/>
</dbReference>
<dbReference type="RefSeq" id="WP_086042694.1">
    <property type="nucleotide sequence ID" value="NZ_CBCRZA010000002.1"/>
</dbReference>
<reference evidence="1 2" key="1">
    <citation type="journal article" date="2017" name="Int. J. Syst. Evol. Microbiol.">
        <title>Macrococcus canis sp. nov., a skin bacterium associated with infections in dogs.</title>
        <authorList>
            <person name="Gobeli Brawand S."/>
            <person name="Cotting K."/>
            <person name="Gomez-Sanz E."/>
            <person name="Collaud A."/>
            <person name="Thomann A."/>
            <person name="Brodard I."/>
            <person name="Rodriguez-Campos S."/>
            <person name="Strauss C."/>
            <person name="Perreten V."/>
        </authorList>
    </citation>
    <scope>NUCLEOTIDE SEQUENCE [LARGE SCALE GENOMIC DNA]</scope>
    <source>
        <strain evidence="1 2">KM45013</strain>
    </source>
</reference>
<accession>A0A1W7ABS7</accession>